<feature type="coiled-coil region" evidence="1">
    <location>
        <begin position="187"/>
        <end position="243"/>
    </location>
</feature>
<evidence type="ECO:0000313" key="3">
    <source>
        <dbReference type="EMBL" id="NML99629.1"/>
    </source>
</evidence>
<dbReference type="RefSeq" id="WP_169486605.1">
    <property type="nucleotide sequence ID" value="NZ_JABBGJ010000017.1"/>
</dbReference>
<evidence type="ECO:0000256" key="2">
    <source>
        <dbReference type="SAM" id="MobiDB-lite"/>
    </source>
</evidence>
<comment type="caution">
    <text evidence="3">The sequence shown here is derived from an EMBL/GenBank/DDBJ whole genome shotgun (WGS) entry which is preliminary data.</text>
</comment>
<feature type="region of interest" description="Disordered" evidence="2">
    <location>
        <begin position="129"/>
        <end position="165"/>
    </location>
</feature>
<accession>A0A848IE29</accession>
<feature type="coiled-coil region" evidence="1">
    <location>
        <begin position="352"/>
        <end position="379"/>
    </location>
</feature>
<name>A0A848IE29_9BURK</name>
<gene>
    <name evidence="3" type="ORF">HHL24_17010</name>
</gene>
<evidence type="ECO:0000313" key="4">
    <source>
        <dbReference type="Proteomes" id="UP000544134"/>
    </source>
</evidence>
<keyword evidence="1" id="KW-0175">Coiled coil</keyword>
<organism evidence="3 4">
    <name type="scientific">Paraburkholderia polaris</name>
    <dbReference type="NCBI Taxonomy" id="2728848"/>
    <lineage>
        <taxon>Bacteria</taxon>
        <taxon>Pseudomonadati</taxon>
        <taxon>Pseudomonadota</taxon>
        <taxon>Betaproteobacteria</taxon>
        <taxon>Burkholderiales</taxon>
        <taxon>Burkholderiaceae</taxon>
        <taxon>Paraburkholderia</taxon>
    </lineage>
</organism>
<sequence>MGIKELLEEQDPDFISLQDLLEQMSSEDGSSEEDAAMLLDNKIRQASRKSRPVPRWHQLHPHGWEAATTDTAERFLSDIAAFGYPLCDLALELEDGVLISTEPGVSDFGFLRSEIYDFLDSRGLELNREAHAPSTSKPYMNRSDDAGLPQNDSAPCPDSPGDASIRDLLPVEKRGAPEHGGAWEAKLALLNGQLKDARAETERVRADLMAASEKDARRLQEDLDKYRRLNEQLAAEVSRLNDRFGVVGETNDIPGWMKPYIGQRRIAFWDISKILAGILPKQVPVFDSDKDQEIREWYAALEEADTDGELGEVMWSGIKGDNLALQANVRHWCAKRGYPWPIPDPNPLPTTDSEALAEIEHLKAEVAGLKAELTEAKDGAAFADHENWPYELDLAMIAWRAALSGAEQAAKKPKVYMLEWLEKNYGVKLNPTQRDRIATVANWDKTPGPK</sequence>
<proteinExistence type="predicted"/>
<dbReference type="Proteomes" id="UP000544134">
    <property type="component" value="Unassembled WGS sequence"/>
</dbReference>
<evidence type="ECO:0000256" key="1">
    <source>
        <dbReference type="SAM" id="Coils"/>
    </source>
</evidence>
<dbReference type="AlphaFoldDB" id="A0A848IE29"/>
<keyword evidence="4" id="KW-1185">Reference proteome</keyword>
<protein>
    <submittedName>
        <fullName evidence="3">Uncharacterized protein</fullName>
    </submittedName>
</protein>
<reference evidence="3 4" key="1">
    <citation type="submission" date="2020-04" db="EMBL/GenBank/DDBJ databases">
        <title>Paraburkholderia sp. RP-4-7 isolated from soil.</title>
        <authorList>
            <person name="Dahal R.H."/>
        </authorList>
    </citation>
    <scope>NUCLEOTIDE SEQUENCE [LARGE SCALE GENOMIC DNA]</scope>
    <source>
        <strain evidence="3 4">RP-4-7</strain>
    </source>
</reference>
<dbReference type="EMBL" id="JABBGJ010000017">
    <property type="protein sequence ID" value="NML99629.1"/>
    <property type="molecule type" value="Genomic_DNA"/>
</dbReference>